<dbReference type="GO" id="GO:0019843">
    <property type="term" value="F:rRNA binding"/>
    <property type="evidence" value="ECO:0007669"/>
    <property type="project" value="UniProtKB-UniRule"/>
</dbReference>
<keyword evidence="5 8" id="KW-0687">Ribonucleoprotein</keyword>
<evidence type="ECO:0000313" key="11">
    <source>
        <dbReference type="EMBL" id="AKQ01662.1"/>
    </source>
</evidence>
<comment type="subunit">
    <text evidence="8">Part of the 30S ribosomal subunit. Forms a tight complex with proteins S10 and S14.</text>
</comment>
<evidence type="ECO:0000256" key="5">
    <source>
        <dbReference type="ARBA" id="ARBA00023274"/>
    </source>
</evidence>
<comment type="function">
    <text evidence="6 8">Binds the lower part of the 30S subunit head. Binds mRNA in the 70S ribosome, positioning it for translation.</text>
</comment>
<dbReference type="GO" id="GO:0003729">
    <property type="term" value="F:mRNA binding"/>
    <property type="evidence" value="ECO:0007669"/>
    <property type="project" value="UniProtKB-UniRule"/>
</dbReference>
<dbReference type="InterPro" id="IPR036419">
    <property type="entry name" value="Ribosomal_S3_C_sf"/>
</dbReference>
<organism evidence="11">
    <name type="scientific">uncultured Microgenomates bacterium Rifle_16ft_4_minimus_22956</name>
    <dbReference type="NCBI Taxonomy" id="1665109"/>
    <lineage>
        <taxon>Bacteria</taxon>
        <taxon>Candidatus Microgenomatota</taxon>
        <taxon>environmental samples</taxon>
    </lineage>
</organism>
<dbReference type="AlphaFoldDB" id="A0A0H4T5E6"/>
<dbReference type="InterPro" id="IPR004087">
    <property type="entry name" value="KH_dom"/>
</dbReference>
<name>A0A0H4T5E6_9BACT</name>
<dbReference type="InterPro" id="IPR001351">
    <property type="entry name" value="Ribosomal_uS3_C"/>
</dbReference>
<dbReference type="GO" id="GO:0022627">
    <property type="term" value="C:cytosolic small ribosomal subunit"/>
    <property type="evidence" value="ECO:0007669"/>
    <property type="project" value="TreeGrafter"/>
</dbReference>
<feature type="domain" description="KH type-2" evidence="10">
    <location>
        <begin position="39"/>
        <end position="122"/>
    </location>
</feature>
<dbReference type="SMART" id="SM00322">
    <property type="entry name" value="KH"/>
    <property type="match status" value="1"/>
</dbReference>
<sequence>MGQKINPNGFRLGTTHTWESRWFAGHKQYKNFVLEDTRLRELLFKRIKSVGLTSVEIERSINTINIILHVVRPGMVIGRGGQGLEELKKFIQNSIIKHRKDSGLIADQKNSIKLDIRVEPVKEPNLNAYFVASQIAEQLEKRLPHKRVVNFALEKTKNAGAKGAKIMLSGRIAGAEIGRKETYKYGSIPLSTIRADIDFAHIPALTKSGYVGVKVWICKSNI</sequence>
<dbReference type="PROSITE" id="PS00548">
    <property type="entry name" value="RIBOSOMAL_S3"/>
    <property type="match status" value="1"/>
</dbReference>
<protein>
    <recommendedName>
        <fullName evidence="7 8">Small ribosomal subunit protein uS3</fullName>
    </recommendedName>
</protein>
<dbReference type="CDD" id="cd02412">
    <property type="entry name" value="KH-II_30S_S3"/>
    <property type="match status" value="1"/>
</dbReference>
<gene>
    <name evidence="8" type="primary">rpsC</name>
</gene>
<dbReference type="NCBIfam" id="TIGR01009">
    <property type="entry name" value="rpsC_bact"/>
    <property type="match status" value="1"/>
</dbReference>
<evidence type="ECO:0000256" key="8">
    <source>
        <dbReference type="HAMAP-Rule" id="MF_01309"/>
    </source>
</evidence>
<dbReference type="PROSITE" id="PS50823">
    <property type="entry name" value="KH_TYPE_2"/>
    <property type="match status" value="1"/>
</dbReference>
<comment type="similarity">
    <text evidence="1 8 9">Belongs to the universal ribosomal protein uS3 family.</text>
</comment>
<dbReference type="HAMAP" id="MF_01309_B">
    <property type="entry name" value="Ribosomal_uS3_B"/>
    <property type="match status" value="1"/>
</dbReference>
<evidence type="ECO:0000256" key="7">
    <source>
        <dbReference type="ARBA" id="ARBA00035257"/>
    </source>
</evidence>
<evidence type="ECO:0000256" key="6">
    <source>
        <dbReference type="ARBA" id="ARBA00024998"/>
    </source>
</evidence>
<dbReference type="InterPro" id="IPR009019">
    <property type="entry name" value="KH_sf_prok-type"/>
</dbReference>
<reference evidence="11" key="1">
    <citation type="journal article" date="2015" name="ISME J.">
        <title>Aquifer environment selects for microbial species cohorts in sediment and groundwater.</title>
        <authorList>
            <person name="Hug L.A."/>
            <person name="Thomas B.C."/>
            <person name="Brown C.T."/>
            <person name="Frischkorn K.R."/>
            <person name="Williams K.H."/>
            <person name="Tringe S.G."/>
            <person name="Banfield J.F."/>
        </authorList>
    </citation>
    <scope>NUCLEOTIDE SEQUENCE</scope>
</reference>
<evidence type="ECO:0000256" key="1">
    <source>
        <dbReference type="ARBA" id="ARBA00010761"/>
    </source>
</evidence>
<dbReference type="Gene3D" id="3.30.1140.32">
    <property type="entry name" value="Ribosomal protein S3, C-terminal domain"/>
    <property type="match status" value="1"/>
</dbReference>
<dbReference type="Pfam" id="PF00189">
    <property type="entry name" value="Ribosomal_S3_C"/>
    <property type="match status" value="1"/>
</dbReference>
<dbReference type="Gene3D" id="3.30.300.20">
    <property type="match status" value="1"/>
</dbReference>
<evidence type="ECO:0000259" key="10">
    <source>
        <dbReference type="PROSITE" id="PS50823"/>
    </source>
</evidence>
<dbReference type="PANTHER" id="PTHR11760">
    <property type="entry name" value="30S/40S RIBOSOMAL PROTEIN S3"/>
    <property type="match status" value="1"/>
</dbReference>
<dbReference type="GO" id="GO:0006412">
    <property type="term" value="P:translation"/>
    <property type="evidence" value="ECO:0007669"/>
    <property type="project" value="UniProtKB-UniRule"/>
</dbReference>
<accession>A0A0H4T5E6</accession>
<dbReference type="SUPFAM" id="SSF54814">
    <property type="entry name" value="Prokaryotic type KH domain (KH-domain type II)"/>
    <property type="match status" value="1"/>
</dbReference>
<proteinExistence type="inferred from homology"/>
<dbReference type="Pfam" id="PF07650">
    <property type="entry name" value="KH_2"/>
    <property type="match status" value="1"/>
</dbReference>
<dbReference type="InterPro" id="IPR015946">
    <property type="entry name" value="KH_dom-like_a/b"/>
</dbReference>
<dbReference type="EMBL" id="KT006974">
    <property type="protein sequence ID" value="AKQ01662.1"/>
    <property type="molecule type" value="Genomic_DNA"/>
</dbReference>
<keyword evidence="2 8" id="KW-0699">rRNA-binding</keyword>
<evidence type="ECO:0000256" key="2">
    <source>
        <dbReference type="ARBA" id="ARBA00022730"/>
    </source>
</evidence>
<dbReference type="PANTHER" id="PTHR11760:SF19">
    <property type="entry name" value="SMALL RIBOSOMAL SUBUNIT PROTEIN US3C"/>
    <property type="match status" value="1"/>
</dbReference>
<dbReference type="FunFam" id="3.30.300.20:FF:000001">
    <property type="entry name" value="30S ribosomal protein S3"/>
    <property type="match status" value="1"/>
</dbReference>
<dbReference type="InterPro" id="IPR018280">
    <property type="entry name" value="Ribosomal_uS3_CS"/>
</dbReference>
<evidence type="ECO:0000256" key="3">
    <source>
        <dbReference type="ARBA" id="ARBA00022884"/>
    </source>
</evidence>
<evidence type="ECO:0000256" key="9">
    <source>
        <dbReference type="RuleBase" id="RU003624"/>
    </source>
</evidence>
<keyword evidence="4 8" id="KW-0689">Ribosomal protein</keyword>
<keyword evidence="3 8" id="KW-0694">RNA-binding</keyword>
<evidence type="ECO:0000256" key="4">
    <source>
        <dbReference type="ARBA" id="ARBA00022980"/>
    </source>
</evidence>
<dbReference type="InterPro" id="IPR057258">
    <property type="entry name" value="Ribosomal_uS3"/>
</dbReference>
<dbReference type="SUPFAM" id="SSF54821">
    <property type="entry name" value="Ribosomal protein S3 C-terminal domain"/>
    <property type="match status" value="1"/>
</dbReference>
<dbReference type="InterPro" id="IPR005704">
    <property type="entry name" value="Ribosomal_uS3_bac-typ"/>
</dbReference>
<dbReference type="GO" id="GO:0003735">
    <property type="term" value="F:structural constituent of ribosome"/>
    <property type="evidence" value="ECO:0007669"/>
    <property type="project" value="InterPro"/>
</dbReference>
<dbReference type="InterPro" id="IPR004044">
    <property type="entry name" value="KH_dom_type_2"/>
</dbReference>